<dbReference type="PANTHER" id="PTHR42847">
    <property type="entry name" value="ALKANESULFONATE MONOOXYGENASE"/>
    <property type="match status" value="1"/>
</dbReference>
<dbReference type="SUPFAM" id="SSF51679">
    <property type="entry name" value="Bacterial luciferase-like"/>
    <property type="match status" value="1"/>
</dbReference>
<comment type="caution">
    <text evidence="6">The sequence shown here is derived from an EMBL/GenBank/DDBJ whole genome shotgun (WGS) entry which is preliminary data.</text>
</comment>
<dbReference type="GO" id="GO:0008726">
    <property type="term" value="F:alkanesulfonate monooxygenase activity"/>
    <property type="evidence" value="ECO:0007669"/>
    <property type="project" value="TreeGrafter"/>
</dbReference>
<keyword evidence="2" id="KW-0288">FMN</keyword>
<keyword evidence="7" id="KW-1185">Reference proteome</keyword>
<dbReference type="GO" id="GO:0046306">
    <property type="term" value="P:alkanesulfonate catabolic process"/>
    <property type="evidence" value="ECO:0007669"/>
    <property type="project" value="TreeGrafter"/>
</dbReference>
<dbReference type="InterPro" id="IPR050172">
    <property type="entry name" value="SsuD_RutA_monooxygenase"/>
</dbReference>
<reference evidence="6 7" key="1">
    <citation type="submission" date="2020-05" db="EMBL/GenBank/DDBJ databases">
        <title>Draft genome sequence of Mycobacterium hippocampi DL, isolated from European seabass, Dicentrarchus labrax, reared in fish farms.</title>
        <authorList>
            <person name="Stathopoulou P."/>
            <person name="Asimakis E."/>
            <person name="Tzokas K."/>
            <person name="Batargias C."/>
            <person name="Tsiamis G."/>
        </authorList>
    </citation>
    <scope>NUCLEOTIDE SEQUENCE [LARGE SCALE GENOMIC DNA]</scope>
    <source>
        <strain evidence="6 7">DL</strain>
    </source>
</reference>
<dbReference type="InterPro" id="IPR036661">
    <property type="entry name" value="Luciferase-like_sf"/>
</dbReference>
<sequence>MSRPEIGVYLPQMGFSFDDMLHRTRRCEDLGIDSLWLYDHLYGPGMPDYPSMEAWTLATALLARTERIRIGHMVLCNQFRHPVTLAKMATTLDQISRGRLALGIGSGSIDDEHHRAGLEWGTFAERSARLGETLEILHQAFSGERINFSGKHFTVSDMPIKPGPVQTPGPPIVVGGVGEKFTLPLVARYADVWNVPTYALGDIGHKISVLRSICEDIGRDPQTIVLSIEAVMALAPDDASLPKVRSLAEKRFGVAGFGLHEAGLIGTPPAVVDRLGELIAMGFGQIVLFTHDRCSDETLEVLSSEVIARL</sequence>
<accession>A0A850Q1I7</accession>
<dbReference type="EMBL" id="JABFYL010000050">
    <property type="protein sequence ID" value="NVN54080.1"/>
    <property type="molecule type" value="Genomic_DNA"/>
</dbReference>
<dbReference type="Gene3D" id="3.20.20.30">
    <property type="entry name" value="Luciferase-like domain"/>
    <property type="match status" value="1"/>
</dbReference>
<keyword evidence="3" id="KW-0560">Oxidoreductase</keyword>
<keyword evidence="4" id="KW-0503">Monooxygenase</keyword>
<evidence type="ECO:0000259" key="5">
    <source>
        <dbReference type="Pfam" id="PF00296"/>
    </source>
</evidence>
<evidence type="ECO:0000313" key="6">
    <source>
        <dbReference type="EMBL" id="NVN54080.1"/>
    </source>
</evidence>
<evidence type="ECO:0000256" key="4">
    <source>
        <dbReference type="ARBA" id="ARBA00023033"/>
    </source>
</evidence>
<evidence type="ECO:0000256" key="2">
    <source>
        <dbReference type="ARBA" id="ARBA00022643"/>
    </source>
</evidence>
<gene>
    <name evidence="6" type="ORF">HLY00_3177</name>
</gene>
<name>A0A850Q1I7_9MYCO</name>
<evidence type="ECO:0000256" key="3">
    <source>
        <dbReference type="ARBA" id="ARBA00023002"/>
    </source>
</evidence>
<dbReference type="PANTHER" id="PTHR42847:SF4">
    <property type="entry name" value="ALKANESULFONATE MONOOXYGENASE-RELATED"/>
    <property type="match status" value="1"/>
</dbReference>
<keyword evidence="1" id="KW-0285">Flavoprotein</keyword>
<evidence type="ECO:0000313" key="7">
    <source>
        <dbReference type="Proteomes" id="UP000570517"/>
    </source>
</evidence>
<feature type="domain" description="Luciferase-like" evidence="5">
    <location>
        <begin position="6"/>
        <end position="239"/>
    </location>
</feature>
<evidence type="ECO:0000256" key="1">
    <source>
        <dbReference type="ARBA" id="ARBA00022630"/>
    </source>
</evidence>
<dbReference type="InterPro" id="IPR011251">
    <property type="entry name" value="Luciferase-like_dom"/>
</dbReference>
<dbReference type="Pfam" id="PF00296">
    <property type="entry name" value="Bac_luciferase"/>
    <property type="match status" value="1"/>
</dbReference>
<protein>
    <recommendedName>
        <fullName evidence="5">Luciferase-like domain-containing protein</fullName>
    </recommendedName>
</protein>
<dbReference type="AlphaFoldDB" id="A0A850Q1I7"/>
<proteinExistence type="predicted"/>
<dbReference type="Proteomes" id="UP000570517">
    <property type="component" value="Unassembled WGS sequence"/>
</dbReference>
<organism evidence="6 7">
    <name type="scientific">Mycolicibacterium hippocampi</name>
    <dbReference type="NCBI Taxonomy" id="659824"/>
    <lineage>
        <taxon>Bacteria</taxon>
        <taxon>Bacillati</taxon>
        <taxon>Actinomycetota</taxon>
        <taxon>Actinomycetes</taxon>
        <taxon>Mycobacteriales</taxon>
        <taxon>Mycobacteriaceae</taxon>
        <taxon>Mycolicibacterium</taxon>
    </lineage>
</organism>
<dbReference type="RefSeq" id="WP_178362253.1">
    <property type="nucleotide sequence ID" value="NZ_JABFYL010000050.1"/>
</dbReference>